<feature type="transmembrane region" description="Helical" evidence="1">
    <location>
        <begin position="200"/>
        <end position="223"/>
    </location>
</feature>
<keyword evidence="1" id="KW-0812">Transmembrane</keyword>
<name>A0A024USZ9_9STRA</name>
<evidence type="ECO:0000256" key="1">
    <source>
        <dbReference type="SAM" id="Phobius"/>
    </source>
</evidence>
<feature type="transmembrane region" description="Helical" evidence="1">
    <location>
        <begin position="114"/>
        <end position="137"/>
    </location>
</feature>
<dbReference type="GeneID" id="20078352"/>
<organism evidence="2">
    <name type="scientific">Aphanomyces invadans</name>
    <dbReference type="NCBI Taxonomy" id="157072"/>
    <lineage>
        <taxon>Eukaryota</taxon>
        <taxon>Sar</taxon>
        <taxon>Stramenopiles</taxon>
        <taxon>Oomycota</taxon>
        <taxon>Saprolegniomycetes</taxon>
        <taxon>Saprolegniales</taxon>
        <taxon>Verrucalvaceae</taxon>
        <taxon>Aphanomyces</taxon>
    </lineage>
</organism>
<evidence type="ECO:0008006" key="3">
    <source>
        <dbReference type="Google" id="ProtNLM"/>
    </source>
</evidence>
<dbReference type="RefSeq" id="XP_008862593.1">
    <property type="nucleotide sequence ID" value="XM_008864371.1"/>
</dbReference>
<proteinExistence type="predicted"/>
<feature type="transmembrane region" description="Helical" evidence="1">
    <location>
        <begin position="61"/>
        <end position="80"/>
    </location>
</feature>
<evidence type="ECO:0000313" key="2">
    <source>
        <dbReference type="EMBL" id="ETW08788.1"/>
    </source>
</evidence>
<dbReference type="VEuPathDB" id="FungiDB:H310_01302"/>
<feature type="transmembrane region" description="Helical" evidence="1">
    <location>
        <begin position="327"/>
        <end position="349"/>
    </location>
</feature>
<accession>A0A024USZ9</accession>
<sequence length="394" mass="43712">MTNHHGSGACGGNLIALFTLMAGSMNTILMKMQFDMVAQGTEACVSDDGLASLTCPFHKPWFGVMQVKLGMTLCLVYLVVRKKLLHRAYLETPLPSHTHKLFVTVPEWPSTRTLMATVVPAALDLVQSIFSFVGLLWIPASVYQMSGGSMLVFSAFISVKFMKVRLFMYNYVSLALVVFALVLVSMAGPSHPSSTTSIDAWHTLLGMVLILLSRLLYAVNIVLEEYFMTTLHVSPILQAGMEGLWGLVLFVPLAPFLAWTEPGTSAMASLWHEDFVDTWAKLQQSPTLFWFVLVYVLSIATYNVAANWVTKHMNSIVRSMIENGRGLGVWVIGLFLYYGCSSVSGTTTMGEPWTASSWLEVVGFVLMVVASLCYQRVLRYPCASFYRDDFAPIR</sequence>
<protein>
    <recommendedName>
        <fullName evidence="3">EamA domain-containing protein</fullName>
    </recommendedName>
</protein>
<dbReference type="OrthoDB" id="29773at2759"/>
<dbReference type="AlphaFoldDB" id="A0A024USZ9"/>
<dbReference type="eggNOG" id="KOG3912">
    <property type="taxonomic scope" value="Eukaryota"/>
</dbReference>
<keyword evidence="1" id="KW-0472">Membrane</keyword>
<feature type="transmembrane region" description="Helical" evidence="1">
    <location>
        <begin position="12"/>
        <end position="30"/>
    </location>
</feature>
<reference evidence="2" key="1">
    <citation type="submission" date="2013-12" db="EMBL/GenBank/DDBJ databases">
        <title>The Genome Sequence of Aphanomyces invadans NJM9701.</title>
        <authorList>
            <consortium name="The Broad Institute Genomics Platform"/>
            <person name="Russ C."/>
            <person name="Tyler B."/>
            <person name="van West P."/>
            <person name="Dieguez-Uribeondo J."/>
            <person name="Young S.K."/>
            <person name="Zeng Q."/>
            <person name="Gargeya S."/>
            <person name="Fitzgerald M."/>
            <person name="Abouelleil A."/>
            <person name="Alvarado L."/>
            <person name="Chapman S.B."/>
            <person name="Gainer-Dewar J."/>
            <person name="Goldberg J."/>
            <person name="Griggs A."/>
            <person name="Gujja S."/>
            <person name="Hansen M."/>
            <person name="Howarth C."/>
            <person name="Imamovic A."/>
            <person name="Ireland A."/>
            <person name="Larimer J."/>
            <person name="McCowan C."/>
            <person name="Murphy C."/>
            <person name="Pearson M."/>
            <person name="Poon T.W."/>
            <person name="Priest M."/>
            <person name="Roberts A."/>
            <person name="Saif S."/>
            <person name="Shea T."/>
            <person name="Sykes S."/>
            <person name="Wortman J."/>
            <person name="Nusbaum C."/>
            <person name="Birren B."/>
        </authorList>
    </citation>
    <scope>NUCLEOTIDE SEQUENCE [LARGE SCALE GENOMIC DNA]</scope>
    <source>
        <strain evidence="2">NJM9701</strain>
    </source>
</reference>
<feature type="transmembrane region" description="Helical" evidence="1">
    <location>
        <begin position="355"/>
        <end position="374"/>
    </location>
</feature>
<keyword evidence="1" id="KW-1133">Transmembrane helix</keyword>
<gene>
    <name evidence="2" type="ORF">H310_01302</name>
</gene>
<feature type="transmembrane region" description="Helical" evidence="1">
    <location>
        <begin position="288"/>
        <end position="306"/>
    </location>
</feature>
<dbReference type="PANTHER" id="PTHR13146:SF6">
    <property type="entry name" value="THH1_TOM1_TOM3 DOMAIN-CONTAINING PROTEIN"/>
    <property type="match status" value="1"/>
</dbReference>
<feature type="transmembrane region" description="Helical" evidence="1">
    <location>
        <begin position="243"/>
        <end position="260"/>
    </location>
</feature>
<dbReference type="PANTHER" id="PTHR13146">
    <property type="match status" value="1"/>
</dbReference>
<feature type="transmembrane region" description="Helical" evidence="1">
    <location>
        <begin position="169"/>
        <end position="188"/>
    </location>
</feature>
<dbReference type="GO" id="GO:0016020">
    <property type="term" value="C:membrane"/>
    <property type="evidence" value="ECO:0007669"/>
    <property type="project" value="TreeGrafter"/>
</dbReference>
<dbReference type="EMBL" id="KI913953">
    <property type="protein sequence ID" value="ETW08788.1"/>
    <property type="molecule type" value="Genomic_DNA"/>
</dbReference>
<feature type="transmembrane region" description="Helical" evidence="1">
    <location>
        <begin position="143"/>
        <end position="162"/>
    </location>
</feature>